<name>A0A1G9QST3_9PROT</name>
<evidence type="ECO:0000313" key="3">
    <source>
        <dbReference type="Proteomes" id="UP000199759"/>
    </source>
</evidence>
<proteinExistence type="predicted"/>
<keyword evidence="1" id="KW-0472">Membrane</keyword>
<evidence type="ECO:0000313" key="2">
    <source>
        <dbReference type="EMBL" id="SDM14056.1"/>
    </source>
</evidence>
<accession>A0A1G9QST3</accession>
<protein>
    <submittedName>
        <fullName evidence="2">Uncharacterized protein</fullName>
    </submittedName>
</protein>
<gene>
    <name evidence="2" type="ORF">SAMN04488568_105146</name>
</gene>
<reference evidence="2 3" key="1">
    <citation type="submission" date="2016-10" db="EMBL/GenBank/DDBJ databases">
        <authorList>
            <person name="de Groot N.N."/>
        </authorList>
    </citation>
    <scope>NUCLEOTIDE SEQUENCE [LARGE SCALE GENOMIC DNA]</scope>
    <source>
        <strain evidence="2 3">DSM 16077</strain>
    </source>
</reference>
<dbReference type="AlphaFoldDB" id="A0A1G9QST3"/>
<keyword evidence="1" id="KW-1133">Transmembrane helix</keyword>
<dbReference type="RefSeq" id="WP_091768610.1">
    <property type="nucleotide sequence ID" value="NZ_FNHG01000005.1"/>
</dbReference>
<dbReference type="STRING" id="144026.SAMN04488568_105146"/>
<dbReference type="Proteomes" id="UP000199759">
    <property type="component" value="Unassembled WGS sequence"/>
</dbReference>
<sequence length="161" mass="17362">MGRVYKADIRRETQCPSCQTGYYYFDEIEVKEGGGDFDADIRKKIEHGVDVVPCPSCKQLSPAMRKQHWTNLATYLAGLAVCLGIAWAIVAIFGSSGVVMIGLLVLVALGALGCGLAVIFWPFAPWANRDRAVIPGQEDQASETVKAKIAAWETGRDGAGV</sequence>
<dbReference type="OrthoDB" id="9875553at2"/>
<feature type="transmembrane region" description="Helical" evidence="1">
    <location>
        <begin position="72"/>
        <end position="93"/>
    </location>
</feature>
<keyword evidence="1" id="KW-0812">Transmembrane</keyword>
<evidence type="ECO:0000256" key="1">
    <source>
        <dbReference type="SAM" id="Phobius"/>
    </source>
</evidence>
<feature type="transmembrane region" description="Helical" evidence="1">
    <location>
        <begin position="99"/>
        <end position="121"/>
    </location>
</feature>
<dbReference type="EMBL" id="FNHG01000005">
    <property type="protein sequence ID" value="SDM14056.1"/>
    <property type="molecule type" value="Genomic_DNA"/>
</dbReference>
<keyword evidence="3" id="KW-1185">Reference proteome</keyword>
<organism evidence="2 3">
    <name type="scientific">Maricaulis salignorans</name>
    <dbReference type="NCBI Taxonomy" id="144026"/>
    <lineage>
        <taxon>Bacteria</taxon>
        <taxon>Pseudomonadati</taxon>
        <taxon>Pseudomonadota</taxon>
        <taxon>Alphaproteobacteria</taxon>
        <taxon>Maricaulales</taxon>
        <taxon>Maricaulaceae</taxon>
        <taxon>Maricaulis</taxon>
    </lineage>
</organism>